<dbReference type="PANTHER" id="PTHR46400">
    <property type="entry name" value="RING/U-BOX SUPERFAMILY PROTEIN"/>
    <property type="match status" value="1"/>
</dbReference>
<evidence type="ECO:0000259" key="4">
    <source>
        <dbReference type="PROSITE" id="PS50089"/>
    </source>
</evidence>
<proteinExistence type="predicted"/>
<keyword evidence="1" id="KW-0862">Zinc</keyword>
<dbReference type="SMART" id="SM00184">
    <property type="entry name" value="RING"/>
    <property type="match status" value="1"/>
</dbReference>
<sequence>MNIRKSHSPELRKELALKLLKNEKHPFVSKQSQSPEIKMSRSTISQKRKLQDHPVNSPIIEDLLRQCKLLEELVKKSKKIIDEKETKIQLLLQLLKQRENCCKELQMQSHKLMEERQILIEHITQLENQLNLQEEDEAYSQDGFQQHMTNLNDLRHFLNQIRHSNEDIPVFVDVDNLTYEQLLQLEDTIGYVNRGLNKEQIKTIPKISFDQCKTDEQLCSICQNEFQNSDKCRELPCHHIYHSKCIKLWLGKEKHCPICKQELEINLPIQQQQYQTEDQFMYEQ</sequence>
<dbReference type="GO" id="GO:0008270">
    <property type="term" value="F:zinc ion binding"/>
    <property type="evidence" value="ECO:0007669"/>
    <property type="project" value="UniProtKB-KW"/>
</dbReference>
<reference evidence="5" key="1">
    <citation type="submission" date="2021-01" db="EMBL/GenBank/DDBJ databases">
        <authorList>
            <consortium name="Genoscope - CEA"/>
            <person name="William W."/>
        </authorList>
    </citation>
    <scope>NUCLEOTIDE SEQUENCE</scope>
</reference>
<comment type="caution">
    <text evidence="5">The sequence shown here is derived from an EMBL/GenBank/DDBJ whole genome shotgun (WGS) entry which is preliminary data.</text>
</comment>
<feature type="compositionally biased region" description="Polar residues" evidence="3">
    <location>
        <begin position="29"/>
        <end position="45"/>
    </location>
</feature>
<dbReference type="GO" id="GO:0016567">
    <property type="term" value="P:protein ubiquitination"/>
    <property type="evidence" value="ECO:0007669"/>
    <property type="project" value="InterPro"/>
</dbReference>
<keyword evidence="1" id="KW-0863">Zinc-finger</keyword>
<gene>
    <name evidence="5" type="ORF">PSON_ATCC_30995.1.T0280326</name>
</gene>
<organism evidence="5 6">
    <name type="scientific">Paramecium sonneborni</name>
    <dbReference type="NCBI Taxonomy" id="65129"/>
    <lineage>
        <taxon>Eukaryota</taxon>
        <taxon>Sar</taxon>
        <taxon>Alveolata</taxon>
        <taxon>Ciliophora</taxon>
        <taxon>Intramacronucleata</taxon>
        <taxon>Oligohymenophorea</taxon>
        <taxon>Peniculida</taxon>
        <taxon>Parameciidae</taxon>
        <taxon>Paramecium</taxon>
    </lineage>
</organism>
<name>A0A8S1LXE9_9CILI</name>
<dbReference type="PANTHER" id="PTHR46400:SF5">
    <property type="entry name" value="RING-TYPE DOMAIN-CONTAINING PROTEIN"/>
    <property type="match status" value="1"/>
</dbReference>
<dbReference type="InterPro" id="IPR001841">
    <property type="entry name" value="Znf_RING"/>
</dbReference>
<evidence type="ECO:0000313" key="6">
    <source>
        <dbReference type="Proteomes" id="UP000692954"/>
    </source>
</evidence>
<dbReference type="Pfam" id="PF13639">
    <property type="entry name" value="zf-RING_2"/>
    <property type="match status" value="1"/>
</dbReference>
<dbReference type="EMBL" id="CAJJDN010000028">
    <property type="protein sequence ID" value="CAD8071909.1"/>
    <property type="molecule type" value="Genomic_DNA"/>
</dbReference>
<evidence type="ECO:0000256" key="1">
    <source>
        <dbReference type="PROSITE-ProRule" id="PRU00175"/>
    </source>
</evidence>
<keyword evidence="6" id="KW-1185">Reference proteome</keyword>
<dbReference type="AlphaFoldDB" id="A0A8S1LXE9"/>
<evidence type="ECO:0000256" key="3">
    <source>
        <dbReference type="SAM" id="MobiDB-lite"/>
    </source>
</evidence>
<feature type="coiled-coil region" evidence="2">
    <location>
        <begin position="60"/>
        <end position="136"/>
    </location>
</feature>
<dbReference type="InterPro" id="IPR033276">
    <property type="entry name" value="BB"/>
</dbReference>
<dbReference type="GO" id="GO:0046621">
    <property type="term" value="P:negative regulation of organ growth"/>
    <property type="evidence" value="ECO:0007669"/>
    <property type="project" value="InterPro"/>
</dbReference>
<keyword evidence="2" id="KW-0175">Coiled coil</keyword>
<dbReference type="GO" id="GO:0004842">
    <property type="term" value="F:ubiquitin-protein transferase activity"/>
    <property type="evidence" value="ECO:0007669"/>
    <property type="project" value="InterPro"/>
</dbReference>
<dbReference type="OrthoDB" id="312895at2759"/>
<keyword evidence="1" id="KW-0479">Metal-binding</keyword>
<feature type="region of interest" description="Disordered" evidence="3">
    <location>
        <begin position="28"/>
        <end position="51"/>
    </location>
</feature>
<dbReference type="Proteomes" id="UP000692954">
    <property type="component" value="Unassembled WGS sequence"/>
</dbReference>
<accession>A0A8S1LXE9</accession>
<dbReference type="PROSITE" id="PS50089">
    <property type="entry name" value="ZF_RING_2"/>
    <property type="match status" value="1"/>
</dbReference>
<feature type="domain" description="RING-type" evidence="4">
    <location>
        <begin position="219"/>
        <end position="260"/>
    </location>
</feature>
<evidence type="ECO:0000313" key="5">
    <source>
        <dbReference type="EMBL" id="CAD8071909.1"/>
    </source>
</evidence>
<evidence type="ECO:0000256" key="2">
    <source>
        <dbReference type="SAM" id="Coils"/>
    </source>
</evidence>
<protein>
    <recommendedName>
        <fullName evidence="4">RING-type domain-containing protein</fullName>
    </recommendedName>
</protein>